<dbReference type="InterPro" id="IPR032710">
    <property type="entry name" value="NTF2-like_dom_sf"/>
</dbReference>
<reference evidence="2 3" key="1">
    <citation type="journal article" date="2021" name="Int. J. Syst. Evol. Microbiol.">
        <title>Reticulibacter mediterranei gen. nov., sp. nov., within the new family Reticulibacteraceae fam. nov., and Ktedonospora formicarum gen. nov., sp. nov., Ktedonobacter robiniae sp. nov., Dictyobacter formicarum sp. nov. and Dictyobacter arantiisoli sp. nov., belonging to the class Ktedonobacteria.</title>
        <authorList>
            <person name="Yabe S."/>
            <person name="Zheng Y."/>
            <person name="Wang C.M."/>
            <person name="Sakai Y."/>
            <person name="Abe K."/>
            <person name="Yokota A."/>
            <person name="Donadio S."/>
            <person name="Cavaletti L."/>
            <person name="Monciardini P."/>
        </authorList>
    </citation>
    <scope>NUCLEOTIDE SEQUENCE [LARGE SCALE GENOMIC DNA]</scope>
    <source>
        <strain evidence="2 3">SOSP1-30</strain>
    </source>
</reference>
<gene>
    <name evidence="2" type="ORF">KSB_89940</name>
</gene>
<dbReference type="RefSeq" id="WP_201376617.1">
    <property type="nucleotide sequence ID" value="NZ_BNJG01000005.1"/>
</dbReference>
<protein>
    <recommendedName>
        <fullName evidence="1">SnoaL-like domain-containing protein</fullName>
    </recommendedName>
</protein>
<evidence type="ECO:0000313" key="2">
    <source>
        <dbReference type="EMBL" id="GHO60519.1"/>
    </source>
</evidence>
<dbReference type="EMBL" id="BNJG01000005">
    <property type="protein sequence ID" value="GHO60519.1"/>
    <property type="molecule type" value="Genomic_DNA"/>
</dbReference>
<sequence>MTQPTDDFSINALYSTSVKASSLTGEAADRIAIRELIDAWGHCADRRKPEQQANLFTADGTVLIYEGEPGTKEPVAVLRGQAGIIASLDVLNKYDATTHFNGQSALLIDGIRAVGETYCLAHHLWVENGQRTLMVMSIRYYDKFVREADRWLFAERKLIIDWTDSHPSQP</sequence>
<evidence type="ECO:0000313" key="3">
    <source>
        <dbReference type="Proteomes" id="UP000654345"/>
    </source>
</evidence>
<accession>A0ABQ3V6M1</accession>
<feature type="domain" description="SnoaL-like" evidence="1">
    <location>
        <begin position="26"/>
        <end position="157"/>
    </location>
</feature>
<dbReference type="Pfam" id="PF13577">
    <property type="entry name" value="SnoaL_4"/>
    <property type="match status" value="1"/>
</dbReference>
<evidence type="ECO:0000259" key="1">
    <source>
        <dbReference type="Pfam" id="PF13577"/>
    </source>
</evidence>
<proteinExistence type="predicted"/>
<keyword evidence="3" id="KW-1185">Reference proteome</keyword>
<dbReference type="Gene3D" id="3.10.450.50">
    <property type="match status" value="1"/>
</dbReference>
<dbReference type="SUPFAM" id="SSF54427">
    <property type="entry name" value="NTF2-like"/>
    <property type="match status" value="1"/>
</dbReference>
<organism evidence="2 3">
    <name type="scientific">Ktedonobacter robiniae</name>
    <dbReference type="NCBI Taxonomy" id="2778365"/>
    <lineage>
        <taxon>Bacteria</taxon>
        <taxon>Bacillati</taxon>
        <taxon>Chloroflexota</taxon>
        <taxon>Ktedonobacteria</taxon>
        <taxon>Ktedonobacterales</taxon>
        <taxon>Ktedonobacteraceae</taxon>
        <taxon>Ktedonobacter</taxon>
    </lineage>
</organism>
<dbReference type="Proteomes" id="UP000654345">
    <property type="component" value="Unassembled WGS sequence"/>
</dbReference>
<comment type="caution">
    <text evidence="2">The sequence shown here is derived from an EMBL/GenBank/DDBJ whole genome shotgun (WGS) entry which is preliminary data.</text>
</comment>
<name>A0ABQ3V6M1_9CHLR</name>
<dbReference type="InterPro" id="IPR037401">
    <property type="entry name" value="SnoaL-like"/>
</dbReference>